<evidence type="ECO:0000313" key="1">
    <source>
        <dbReference type="EMBL" id="KSU88391.1"/>
    </source>
</evidence>
<evidence type="ECO:0000313" key="2">
    <source>
        <dbReference type="Proteomes" id="UP000053681"/>
    </source>
</evidence>
<sequence length="159" mass="19245">MNMYPDIATSYGADLIVCENQFEASYYYHEMRGQCLQKLKEISKLVDEFEFDFSPDSLKIIELLYYDVEDQQSFSFFNLTKEEFERCLGIYLGEVVVRNIEKARWVVREYSLDSSKFLMGIEKGKFALMLPYGYREHKERYPHFRFTLYRDFLQFKNRN</sequence>
<dbReference type="EMBL" id="LNQP01000024">
    <property type="protein sequence ID" value="KSU88391.1"/>
    <property type="molecule type" value="Genomic_DNA"/>
</dbReference>
<dbReference type="AlphaFoldDB" id="A0A0V8JMZ3"/>
<name>A0A0V8JMZ3_9BACI</name>
<dbReference type="Proteomes" id="UP000053681">
    <property type="component" value="Unassembled WGS sequence"/>
</dbReference>
<organism evidence="1 2">
    <name type="scientific">Priestia veravalensis</name>
    <dbReference type="NCBI Taxonomy" id="1414648"/>
    <lineage>
        <taxon>Bacteria</taxon>
        <taxon>Bacillati</taxon>
        <taxon>Bacillota</taxon>
        <taxon>Bacilli</taxon>
        <taxon>Bacillales</taxon>
        <taxon>Bacillaceae</taxon>
        <taxon>Priestia</taxon>
    </lineage>
</organism>
<accession>A0A0V8JMZ3</accession>
<keyword evidence="2" id="KW-1185">Reference proteome</keyword>
<proteinExistence type="predicted"/>
<dbReference type="RefSeq" id="WP_062686653.1">
    <property type="nucleotide sequence ID" value="NZ_KQ758640.1"/>
</dbReference>
<protein>
    <submittedName>
        <fullName evidence="1">Uncharacterized protein</fullName>
    </submittedName>
</protein>
<reference evidence="1 2" key="1">
    <citation type="submission" date="2015-11" db="EMBL/GenBank/DDBJ databases">
        <title>Bacillus caseinolyticus sp nov.</title>
        <authorList>
            <person name="Dastager S.G."/>
            <person name="Mawlankar R."/>
        </authorList>
    </citation>
    <scope>NUCLEOTIDE SEQUENCE [LARGE SCALE GENOMIC DNA]</scope>
    <source>
        <strain evidence="1 2">SGD-V-76</strain>
    </source>
</reference>
<comment type="caution">
    <text evidence="1">The sequence shown here is derived from an EMBL/GenBank/DDBJ whole genome shotgun (WGS) entry which is preliminary data.</text>
</comment>
<gene>
    <name evidence="1" type="ORF">AS180_08125</name>
</gene>